<feature type="chain" id="PRO_5002353488" description="Receptor-like serine/threonine-protein kinase" evidence="19">
    <location>
        <begin position="22"/>
        <end position="728"/>
    </location>
</feature>
<keyword evidence="9 17" id="KW-0067">ATP-binding</keyword>
<dbReference type="HOGENOM" id="CLU_000288_116_2_1"/>
<dbReference type="GO" id="GO:0004674">
    <property type="term" value="F:protein serine/threonine kinase activity"/>
    <property type="evidence" value="ECO:0007669"/>
    <property type="project" value="UniProtKB-KW"/>
</dbReference>
<dbReference type="SUPFAM" id="SSF51110">
    <property type="entry name" value="alpha-D-mannose-specific plant lectins"/>
    <property type="match status" value="1"/>
</dbReference>
<dbReference type="Gramene" id="OGLUM06G04470.1">
    <property type="protein sequence ID" value="OGLUM06G04470.1"/>
    <property type="gene ID" value="OGLUM06G04470"/>
</dbReference>
<evidence type="ECO:0000256" key="4">
    <source>
        <dbReference type="ARBA" id="ARBA00022679"/>
    </source>
</evidence>
<evidence type="ECO:0000256" key="8">
    <source>
        <dbReference type="ARBA" id="ARBA00022777"/>
    </source>
</evidence>
<evidence type="ECO:0000256" key="9">
    <source>
        <dbReference type="ARBA" id="ARBA00022840"/>
    </source>
</evidence>
<evidence type="ECO:0000256" key="1">
    <source>
        <dbReference type="ARBA" id="ARBA00004479"/>
    </source>
</evidence>
<dbReference type="Pfam" id="PF01453">
    <property type="entry name" value="B_lectin"/>
    <property type="match status" value="1"/>
</dbReference>
<dbReference type="InterPro" id="IPR011009">
    <property type="entry name" value="Kinase-like_dom_sf"/>
</dbReference>
<dbReference type="InterPro" id="IPR000858">
    <property type="entry name" value="S_locus_glycoprot_dom"/>
</dbReference>
<keyword evidence="2 17" id="KW-0723">Serine/threonine-protein kinase</keyword>
<dbReference type="Proteomes" id="UP000026961">
    <property type="component" value="Chromosome 6"/>
</dbReference>
<dbReference type="CDD" id="cd14066">
    <property type="entry name" value="STKc_IRAK"/>
    <property type="match status" value="1"/>
</dbReference>
<keyword evidence="5" id="KW-0812">Transmembrane</keyword>
<dbReference type="GO" id="GO:0051707">
    <property type="term" value="P:response to other organism"/>
    <property type="evidence" value="ECO:0007669"/>
    <property type="project" value="UniProtKB-ARBA"/>
</dbReference>
<sequence>MRGVYIFTTIFFLLMPTIALANHRKPFLARRSSISTQAFIARRSSISTQDDTTTILVSPNSDFSCGFYRVATNAFTFSIWFSRSSEKTVAWTANRDAPVNGKGSRLTFQKDGTLALLDYNGKVVWSTNTTATRADRAELLNNGNLVVMDPEGQHLWRSFDSPTDTLLPLQPITRNVKLVSASARGLLYSGFYNFLFDSNNILTLVYNGPDTASIYWPNPSFDQPWKNGRTTYDSLRYGVLNQTGYFVSSDLFKFEASDLGDHVMRRLTLDYDGNLRLYSLNETSGNWSVSWMAFSRVCQMHGVCGTNAVCNYIPELHCSCLQGFEVIDPIDWSKGCKRKVDITAIWDKGNRHNITNNSTSQDFSIRKITATDFWGYDTAYTQLIPYSNCRNMCLTANNCQAFGYRKGTVVRKWETRPEITDEGYAIISSQFRRFSYKELQKATNCFQEELGSGGSGVVYKGVLDDERKVAVKILNDVIYGEQELRSELSVIGRIYHMNLVRIWGFCVEKTKRLLVSEYSENGSLDRLLFDYHNLFPVLKWSQRYNIALGVAKGLAYLHHECLEWIVHCDIKPENILLDKDFEPKIADFGLVKLLKPEAAQMPSRVHGTRGYIAPEWALNLPITGKADVYSYGVVLLELVKGSRVSRWVVDGKEEVGLAVKRNVDTLREKLASEDQSWLLEFVDSRLDGEFNYSQAATVLKIAVLCLEEDRRMRPSMDTVVEVLLSLVE</sequence>
<dbReference type="CDD" id="cd00028">
    <property type="entry name" value="B_lectin"/>
    <property type="match status" value="1"/>
</dbReference>
<dbReference type="EnsemblPlants" id="OGLUM06G04470.1">
    <property type="protein sequence ID" value="OGLUM06G04470.1"/>
    <property type="gene ID" value="OGLUM06G04470"/>
</dbReference>
<dbReference type="InterPro" id="IPR017441">
    <property type="entry name" value="Protein_kinase_ATP_BS"/>
</dbReference>
<dbReference type="FunFam" id="3.30.200.20:FF:000059">
    <property type="entry name" value="S-receptor-like serine/threonine-protein kinase"/>
    <property type="match status" value="1"/>
</dbReference>
<dbReference type="SMART" id="SM00108">
    <property type="entry name" value="B_lectin"/>
    <property type="match status" value="1"/>
</dbReference>
<keyword evidence="6 19" id="KW-0732">Signal</keyword>
<dbReference type="FunFam" id="2.90.10.10:FF:000007">
    <property type="entry name" value="Serine/threonine-protein kinase"/>
    <property type="match status" value="1"/>
</dbReference>
<dbReference type="SMART" id="SM00220">
    <property type="entry name" value="S_TKc"/>
    <property type="match status" value="1"/>
</dbReference>
<evidence type="ECO:0000313" key="23">
    <source>
        <dbReference type="Proteomes" id="UP000026961"/>
    </source>
</evidence>
<dbReference type="AlphaFoldDB" id="A0A0E0A5I7"/>
<dbReference type="Gene3D" id="3.30.200.20">
    <property type="entry name" value="Phosphorylase Kinase, domain 1"/>
    <property type="match status" value="1"/>
</dbReference>
<dbReference type="Pfam" id="PF00954">
    <property type="entry name" value="S_locus_glycop"/>
    <property type="match status" value="1"/>
</dbReference>
<evidence type="ECO:0000256" key="2">
    <source>
        <dbReference type="ARBA" id="ARBA00022527"/>
    </source>
</evidence>
<protein>
    <recommendedName>
        <fullName evidence="17">Receptor-like serine/threonine-protein kinase</fullName>
        <ecNumber evidence="17">2.7.11.1</ecNumber>
    </recommendedName>
</protein>
<dbReference type="GO" id="GO:0016020">
    <property type="term" value="C:membrane"/>
    <property type="evidence" value="ECO:0007669"/>
    <property type="project" value="UniProtKB-SubCell"/>
</dbReference>
<keyword evidence="14" id="KW-0325">Glycoprotein</keyword>
<dbReference type="SUPFAM" id="SSF56112">
    <property type="entry name" value="Protein kinase-like (PK-like)"/>
    <property type="match status" value="1"/>
</dbReference>
<dbReference type="PIRSF" id="PIRSF000641">
    <property type="entry name" value="SRK"/>
    <property type="match status" value="1"/>
</dbReference>
<dbReference type="STRING" id="40148.A0A0E0A5I7"/>
<comment type="subcellular location">
    <subcellularLocation>
        <location evidence="1">Membrane</location>
        <topology evidence="1">Single-pass type I membrane protein</topology>
    </subcellularLocation>
</comment>
<evidence type="ECO:0000259" key="20">
    <source>
        <dbReference type="PROSITE" id="PS50011"/>
    </source>
</evidence>
<keyword evidence="4 17" id="KW-0808">Transferase</keyword>
<keyword evidence="13" id="KW-0675">Receptor</keyword>
<dbReference type="PROSITE" id="PS50927">
    <property type="entry name" value="BULB_LECTIN"/>
    <property type="match status" value="1"/>
</dbReference>
<evidence type="ECO:0000256" key="12">
    <source>
        <dbReference type="ARBA" id="ARBA00023157"/>
    </source>
</evidence>
<comment type="similarity">
    <text evidence="17">Belongs to the protein kinase superfamily. Ser/Thr protein kinase family.</text>
</comment>
<keyword evidence="12" id="KW-1015">Disulfide bond</keyword>
<evidence type="ECO:0000256" key="18">
    <source>
        <dbReference type="PROSITE-ProRule" id="PRU10141"/>
    </source>
</evidence>
<keyword evidence="11" id="KW-0472">Membrane</keyword>
<reference evidence="22" key="2">
    <citation type="submission" date="2018-05" db="EMBL/GenBank/DDBJ databases">
        <title>OgluRS3 (Oryza glumaepatula Reference Sequence Version 3).</title>
        <authorList>
            <person name="Zhang J."/>
            <person name="Kudrna D."/>
            <person name="Lee S."/>
            <person name="Talag J."/>
            <person name="Welchert J."/>
            <person name="Wing R.A."/>
        </authorList>
    </citation>
    <scope>NUCLEOTIDE SEQUENCE [LARGE SCALE GENOMIC DNA]</scope>
</reference>
<dbReference type="InterPro" id="IPR036426">
    <property type="entry name" value="Bulb-type_lectin_dom_sf"/>
</dbReference>
<dbReference type="GO" id="GO:0005524">
    <property type="term" value="F:ATP binding"/>
    <property type="evidence" value="ECO:0007669"/>
    <property type="project" value="UniProtKB-UniRule"/>
</dbReference>
<dbReference type="FunFam" id="1.10.510.10:FF:000302">
    <property type="entry name" value="Serine/threonine-protein kinase"/>
    <property type="match status" value="1"/>
</dbReference>
<dbReference type="InterPro" id="IPR001480">
    <property type="entry name" value="Bulb-type_lectin_dom"/>
</dbReference>
<dbReference type="Pfam" id="PF00069">
    <property type="entry name" value="Pkinase"/>
    <property type="match status" value="1"/>
</dbReference>
<evidence type="ECO:0000256" key="15">
    <source>
        <dbReference type="ARBA" id="ARBA00047899"/>
    </source>
</evidence>
<feature type="domain" description="Bulb-type lectin" evidence="21">
    <location>
        <begin position="31"/>
        <end position="160"/>
    </location>
</feature>
<keyword evidence="23" id="KW-1185">Reference proteome</keyword>
<evidence type="ECO:0000256" key="16">
    <source>
        <dbReference type="ARBA" id="ARBA00048679"/>
    </source>
</evidence>
<keyword evidence="7 17" id="KW-0547">Nucleotide-binding</keyword>
<evidence type="ECO:0000256" key="3">
    <source>
        <dbReference type="ARBA" id="ARBA00022536"/>
    </source>
</evidence>
<keyword evidence="10" id="KW-1133">Transmembrane helix</keyword>
<evidence type="ECO:0000256" key="19">
    <source>
        <dbReference type="SAM" id="SignalP"/>
    </source>
</evidence>
<dbReference type="InterPro" id="IPR008271">
    <property type="entry name" value="Ser/Thr_kinase_AS"/>
</dbReference>
<feature type="signal peptide" evidence="19">
    <location>
        <begin position="1"/>
        <end position="21"/>
    </location>
</feature>
<reference evidence="22" key="1">
    <citation type="submission" date="2015-04" db="UniProtKB">
        <authorList>
            <consortium name="EnsemblPlants"/>
        </authorList>
    </citation>
    <scope>IDENTIFICATION</scope>
</reference>
<dbReference type="PANTHER" id="PTHR47974:SF31">
    <property type="entry name" value="RECEPTOR-LIKE SERINE_THREONINE-PROTEIN KINASE"/>
    <property type="match status" value="1"/>
</dbReference>
<dbReference type="Gene3D" id="1.10.510.10">
    <property type="entry name" value="Transferase(Phosphotransferase) domain 1"/>
    <property type="match status" value="1"/>
</dbReference>
<organism evidence="22">
    <name type="scientific">Oryza glumipatula</name>
    <dbReference type="NCBI Taxonomy" id="40148"/>
    <lineage>
        <taxon>Eukaryota</taxon>
        <taxon>Viridiplantae</taxon>
        <taxon>Streptophyta</taxon>
        <taxon>Embryophyta</taxon>
        <taxon>Tracheophyta</taxon>
        <taxon>Spermatophyta</taxon>
        <taxon>Magnoliopsida</taxon>
        <taxon>Liliopsida</taxon>
        <taxon>Poales</taxon>
        <taxon>Poaceae</taxon>
        <taxon>BOP clade</taxon>
        <taxon>Oryzoideae</taxon>
        <taxon>Oryzeae</taxon>
        <taxon>Oryzinae</taxon>
        <taxon>Oryza</taxon>
    </lineage>
</organism>
<dbReference type="EC" id="2.7.11.1" evidence="17"/>
<dbReference type="PROSITE" id="PS00108">
    <property type="entry name" value="PROTEIN_KINASE_ST"/>
    <property type="match status" value="1"/>
</dbReference>
<dbReference type="PROSITE" id="PS50011">
    <property type="entry name" value="PROTEIN_KINASE_DOM"/>
    <property type="match status" value="1"/>
</dbReference>
<dbReference type="PROSITE" id="PS00107">
    <property type="entry name" value="PROTEIN_KINASE_ATP"/>
    <property type="match status" value="1"/>
</dbReference>
<dbReference type="Gene3D" id="2.90.10.10">
    <property type="entry name" value="Bulb-type lectin domain"/>
    <property type="match status" value="1"/>
</dbReference>
<evidence type="ECO:0000259" key="21">
    <source>
        <dbReference type="PROSITE" id="PS50927"/>
    </source>
</evidence>
<evidence type="ECO:0000256" key="17">
    <source>
        <dbReference type="PIRNR" id="PIRNR000641"/>
    </source>
</evidence>
<dbReference type="GO" id="GO:0106310">
    <property type="term" value="F:protein serine kinase activity"/>
    <property type="evidence" value="ECO:0007669"/>
    <property type="project" value="RHEA"/>
</dbReference>
<dbReference type="InterPro" id="IPR024171">
    <property type="entry name" value="SRK-like_kinase"/>
</dbReference>
<feature type="binding site" evidence="18">
    <location>
        <position position="472"/>
    </location>
    <ligand>
        <name>ATP</name>
        <dbReference type="ChEBI" id="CHEBI:30616"/>
    </ligand>
</feature>
<comment type="catalytic activity">
    <reaction evidence="15 17">
        <text>L-threonyl-[protein] + ATP = O-phospho-L-threonyl-[protein] + ADP + H(+)</text>
        <dbReference type="Rhea" id="RHEA:46608"/>
        <dbReference type="Rhea" id="RHEA-COMP:11060"/>
        <dbReference type="Rhea" id="RHEA-COMP:11605"/>
        <dbReference type="ChEBI" id="CHEBI:15378"/>
        <dbReference type="ChEBI" id="CHEBI:30013"/>
        <dbReference type="ChEBI" id="CHEBI:30616"/>
        <dbReference type="ChEBI" id="CHEBI:61977"/>
        <dbReference type="ChEBI" id="CHEBI:456216"/>
        <dbReference type="EC" id="2.7.11.1"/>
    </reaction>
</comment>
<evidence type="ECO:0000256" key="14">
    <source>
        <dbReference type="ARBA" id="ARBA00023180"/>
    </source>
</evidence>
<evidence type="ECO:0000313" key="22">
    <source>
        <dbReference type="EnsemblPlants" id="OGLUM06G04470.1"/>
    </source>
</evidence>
<dbReference type="InterPro" id="IPR000719">
    <property type="entry name" value="Prot_kinase_dom"/>
</dbReference>
<proteinExistence type="inferred from homology"/>
<evidence type="ECO:0000256" key="5">
    <source>
        <dbReference type="ARBA" id="ARBA00022692"/>
    </source>
</evidence>
<accession>A0A0E0A5I7</accession>
<dbReference type="GO" id="GO:0048544">
    <property type="term" value="P:recognition of pollen"/>
    <property type="evidence" value="ECO:0007669"/>
    <property type="project" value="InterPro"/>
</dbReference>
<dbReference type="eggNOG" id="ENOG502QRH4">
    <property type="taxonomic scope" value="Eukaryota"/>
</dbReference>
<keyword evidence="3" id="KW-0245">EGF-like domain</keyword>
<evidence type="ECO:0000256" key="11">
    <source>
        <dbReference type="ARBA" id="ARBA00023136"/>
    </source>
</evidence>
<dbReference type="PANTHER" id="PTHR47974">
    <property type="entry name" value="OS07G0415500 PROTEIN"/>
    <property type="match status" value="1"/>
</dbReference>
<keyword evidence="8 17" id="KW-0418">Kinase</keyword>
<evidence type="ECO:0000256" key="6">
    <source>
        <dbReference type="ARBA" id="ARBA00022729"/>
    </source>
</evidence>
<name>A0A0E0A5I7_9ORYZ</name>
<evidence type="ECO:0000256" key="13">
    <source>
        <dbReference type="ARBA" id="ARBA00023170"/>
    </source>
</evidence>
<feature type="domain" description="Protein kinase" evidence="20">
    <location>
        <begin position="444"/>
        <end position="727"/>
    </location>
</feature>
<evidence type="ECO:0000256" key="10">
    <source>
        <dbReference type="ARBA" id="ARBA00022989"/>
    </source>
</evidence>
<comment type="catalytic activity">
    <reaction evidence="16 17">
        <text>L-seryl-[protein] + ATP = O-phospho-L-seryl-[protein] + ADP + H(+)</text>
        <dbReference type="Rhea" id="RHEA:17989"/>
        <dbReference type="Rhea" id="RHEA-COMP:9863"/>
        <dbReference type="Rhea" id="RHEA-COMP:11604"/>
        <dbReference type="ChEBI" id="CHEBI:15378"/>
        <dbReference type="ChEBI" id="CHEBI:29999"/>
        <dbReference type="ChEBI" id="CHEBI:30616"/>
        <dbReference type="ChEBI" id="CHEBI:83421"/>
        <dbReference type="ChEBI" id="CHEBI:456216"/>
        <dbReference type="EC" id="2.7.11.1"/>
    </reaction>
</comment>
<evidence type="ECO:0000256" key="7">
    <source>
        <dbReference type="ARBA" id="ARBA00022741"/>
    </source>
</evidence>